<dbReference type="Proteomes" id="UP001227230">
    <property type="component" value="Chromosome 13"/>
</dbReference>
<gene>
    <name evidence="1" type="ORF">VitviT2T_020304</name>
</gene>
<evidence type="ECO:0000313" key="1">
    <source>
        <dbReference type="EMBL" id="WKA02068.1"/>
    </source>
</evidence>
<evidence type="ECO:0000313" key="2">
    <source>
        <dbReference type="Proteomes" id="UP001227230"/>
    </source>
</evidence>
<proteinExistence type="predicted"/>
<accession>A0ABY9D554</accession>
<organism evidence="1 2">
    <name type="scientific">Vitis vinifera</name>
    <name type="common">Grape</name>
    <dbReference type="NCBI Taxonomy" id="29760"/>
    <lineage>
        <taxon>Eukaryota</taxon>
        <taxon>Viridiplantae</taxon>
        <taxon>Streptophyta</taxon>
        <taxon>Embryophyta</taxon>
        <taxon>Tracheophyta</taxon>
        <taxon>Spermatophyta</taxon>
        <taxon>Magnoliopsida</taxon>
        <taxon>eudicotyledons</taxon>
        <taxon>Gunneridae</taxon>
        <taxon>Pentapetalae</taxon>
        <taxon>rosids</taxon>
        <taxon>Vitales</taxon>
        <taxon>Vitaceae</taxon>
        <taxon>Viteae</taxon>
        <taxon>Vitis</taxon>
    </lineage>
</organism>
<name>A0ABY9D554_VITVI</name>
<sequence>MPVLAIPPVLKPSVDGVGPSHVPTVRPSTGKNACLELGEPSIGLAQLSDDSVECVAFVPPCPKTPRAPSWKEMVELLKQVPCFTESEGLVNNIGDLFSTTRRVSMDLSGDPNISFVARLPFNTLDSIASHILPM</sequence>
<reference evidence="1 2" key="1">
    <citation type="journal article" date="2023" name="Hortic Res">
        <title>The complete reference genome for grapevine (Vitis vinifera L.) genetics and breeding.</title>
        <authorList>
            <person name="Shi X."/>
            <person name="Cao S."/>
            <person name="Wang X."/>
            <person name="Huang S."/>
            <person name="Wang Y."/>
            <person name="Liu Z."/>
            <person name="Liu W."/>
            <person name="Leng X."/>
            <person name="Peng Y."/>
            <person name="Wang N."/>
            <person name="Wang Y."/>
            <person name="Ma Z."/>
            <person name="Xu X."/>
            <person name="Zhang F."/>
            <person name="Xue H."/>
            <person name="Zhong H."/>
            <person name="Wang Y."/>
            <person name="Zhang K."/>
            <person name="Velt A."/>
            <person name="Avia K."/>
            <person name="Holtgrawe D."/>
            <person name="Grimplet J."/>
            <person name="Matus J.T."/>
            <person name="Ware D."/>
            <person name="Wu X."/>
            <person name="Wang H."/>
            <person name="Liu C."/>
            <person name="Fang Y."/>
            <person name="Rustenholz C."/>
            <person name="Cheng Z."/>
            <person name="Xiao H."/>
            <person name="Zhou Y."/>
        </authorList>
    </citation>
    <scope>NUCLEOTIDE SEQUENCE [LARGE SCALE GENOMIC DNA]</scope>
    <source>
        <strain evidence="2">cv. Pinot noir / PN40024</strain>
        <tissue evidence="1">Leaf</tissue>
    </source>
</reference>
<keyword evidence="2" id="KW-1185">Reference proteome</keyword>
<dbReference type="EMBL" id="CP126660">
    <property type="protein sequence ID" value="WKA02068.1"/>
    <property type="molecule type" value="Genomic_DNA"/>
</dbReference>
<protein>
    <submittedName>
        <fullName evidence="1">Uncharacterized protein</fullName>
    </submittedName>
</protein>